<evidence type="ECO:0000313" key="9">
    <source>
        <dbReference type="Proteomes" id="UP000184611"/>
    </source>
</evidence>
<sequence>MHNKKSNPEESKAKLLLEQTEAIAKTGSWELDLTTQELYWSDGVFLILEYVPQSFKVSFEFGMSVIHPDDREAALQEMNEAINQNKEYSIKKRFVTKNGTIKHILSSGKLLKDKDDQPYKIIGVFQDITDFVKTTEKLHTVKSRLEVISSTIDGILWEADANTFEFTYVSKQVEKILGYTPNEWLEERNFWQNKIHPDDLDFALNFCHSETLKGRDHVFEYRMLKKDGQYIWLQDRVSVISSNNKPKTLSGLLIDITNEKNILKNLEEEKNLNKEIIEKLPNVIFIFDENRKFLLWNEKLLQLSGYTHEEMKKLKPIDFFDKKNEEELIAHTQFVEKVGYGEIETEFLTKSKKTKPMLFISSTFYYKGMKCFYGIGIDLTQRNSLLEKQKKLNKSIEDIIQFAPESLVVLTKKLEIFKENNAFDELIKSYASKLNYTNEELKAQILNQINPTKDNKKTLTLHIKRKSES</sequence>
<protein>
    <recommendedName>
        <fullName evidence="2">histidine kinase</fullName>
        <ecNumber evidence="2">2.7.13.3</ecNumber>
    </recommendedName>
</protein>
<dbReference type="InterPro" id="IPR013767">
    <property type="entry name" value="PAS_fold"/>
</dbReference>
<reference evidence="9" key="1">
    <citation type="submission" date="2016-12" db="EMBL/GenBank/DDBJ databases">
        <authorList>
            <person name="Varghese N."/>
            <person name="Submissions S."/>
        </authorList>
    </citation>
    <scope>NUCLEOTIDE SEQUENCE [LARGE SCALE GENOMIC DNA]</scope>
    <source>
        <strain evidence="9">DSM 18830</strain>
    </source>
</reference>
<keyword evidence="4" id="KW-0808">Transferase</keyword>
<dbReference type="Gene3D" id="3.30.450.20">
    <property type="entry name" value="PAS domain"/>
    <property type="match status" value="3"/>
</dbReference>
<dbReference type="PROSITE" id="PS50112">
    <property type="entry name" value="PAS"/>
    <property type="match status" value="2"/>
</dbReference>
<dbReference type="PANTHER" id="PTHR43304:SF1">
    <property type="entry name" value="PAC DOMAIN-CONTAINING PROTEIN"/>
    <property type="match status" value="1"/>
</dbReference>
<comment type="catalytic activity">
    <reaction evidence="1">
        <text>ATP + protein L-histidine = ADP + protein N-phospho-L-histidine.</text>
        <dbReference type="EC" id="2.7.13.3"/>
    </reaction>
</comment>
<dbReference type="CDD" id="cd00130">
    <property type="entry name" value="PAS"/>
    <property type="match status" value="3"/>
</dbReference>
<dbReference type="EMBL" id="FRYK01000002">
    <property type="protein sequence ID" value="SHO73210.1"/>
    <property type="molecule type" value="Genomic_DNA"/>
</dbReference>
<dbReference type="PANTHER" id="PTHR43304">
    <property type="entry name" value="PHYTOCHROME-LIKE PROTEIN CPH1"/>
    <property type="match status" value="1"/>
</dbReference>
<dbReference type="EC" id="2.7.13.3" evidence="2"/>
<keyword evidence="9" id="KW-1185">Reference proteome</keyword>
<dbReference type="GO" id="GO:0004673">
    <property type="term" value="F:protein histidine kinase activity"/>
    <property type="evidence" value="ECO:0007669"/>
    <property type="project" value="UniProtKB-EC"/>
</dbReference>
<evidence type="ECO:0000256" key="2">
    <source>
        <dbReference type="ARBA" id="ARBA00012438"/>
    </source>
</evidence>
<keyword evidence="5" id="KW-0418">Kinase</keyword>
<dbReference type="InterPro" id="IPR052162">
    <property type="entry name" value="Sensor_kinase/Photoreceptor"/>
</dbReference>
<keyword evidence="3" id="KW-0597">Phosphoprotein</keyword>
<gene>
    <name evidence="8" type="ORF">SAMN05443547_1565</name>
</gene>
<feature type="domain" description="PAC" evidence="7">
    <location>
        <begin position="217"/>
        <end position="268"/>
    </location>
</feature>
<evidence type="ECO:0000259" key="6">
    <source>
        <dbReference type="PROSITE" id="PS50112"/>
    </source>
</evidence>
<evidence type="ECO:0000256" key="4">
    <source>
        <dbReference type="ARBA" id="ARBA00022679"/>
    </source>
</evidence>
<dbReference type="RefSeq" id="WP_073583090.1">
    <property type="nucleotide sequence ID" value="NZ_CBCSEA010000006.1"/>
</dbReference>
<accession>A0A1M7ZWP0</accession>
<feature type="domain" description="PAC" evidence="7">
    <location>
        <begin position="88"/>
        <end position="140"/>
    </location>
</feature>
<dbReference type="PROSITE" id="PS50113">
    <property type="entry name" value="PAC"/>
    <property type="match status" value="2"/>
</dbReference>
<organism evidence="8 9">
    <name type="scientific">Flavobacterium cucumis</name>
    <dbReference type="NCBI Taxonomy" id="416016"/>
    <lineage>
        <taxon>Bacteria</taxon>
        <taxon>Pseudomonadati</taxon>
        <taxon>Bacteroidota</taxon>
        <taxon>Flavobacteriia</taxon>
        <taxon>Flavobacteriales</taxon>
        <taxon>Flavobacteriaceae</taxon>
        <taxon>Flavobacterium</taxon>
    </lineage>
</organism>
<name>A0A1M7ZWP0_9FLAO</name>
<dbReference type="SUPFAM" id="SSF55785">
    <property type="entry name" value="PYP-like sensor domain (PAS domain)"/>
    <property type="match status" value="3"/>
</dbReference>
<dbReference type="SMART" id="SM00091">
    <property type="entry name" value="PAS"/>
    <property type="match status" value="3"/>
</dbReference>
<evidence type="ECO:0000256" key="1">
    <source>
        <dbReference type="ARBA" id="ARBA00000085"/>
    </source>
</evidence>
<evidence type="ECO:0000313" key="8">
    <source>
        <dbReference type="EMBL" id="SHO73210.1"/>
    </source>
</evidence>
<evidence type="ECO:0000256" key="5">
    <source>
        <dbReference type="ARBA" id="ARBA00022777"/>
    </source>
</evidence>
<evidence type="ECO:0000256" key="3">
    <source>
        <dbReference type="ARBA" id="ARBA00022553"/>
    </source>
</evidence>
<dbReference type="Proteomes" id="UP000184611">
    <property type="component" value="Unassembled WGS sequence"/>
</dbReference>
<feature type="domain" description="PAS" evidence="6">
    <location>
        <begin position="141"/>
        <end position="215"/>
    </location>
</feature>
<dbReference type="Pfam" id="PF08447">
    <property type="entry name" value="PAS_3"/>
    <property type="match status" value="2"/>
</dbReference>
<feature type="domain" description="PAS" evidence="6">
    <location>
        <begin position="269"/>
        <end position="311"/>
    </location>
</feature>
<dbReference type="SMART" id="SM00086">
    <property type="entry name" value="PAC"/>
    <property type="match status" value="3"/>
</dbReference>
<dbReference type="InterPro" id="IPR000014">
    <property type="entry name" value="PAS"/>
</dbReference>
<dbReference type="AlphaFoldDB" id="A0A1M7ZWP0"/>
<evidence type="ECO:0000259" key="7">
    <source>
        <dbReference type="PROSITE" id="PS50113"/>
    </source>
</evidence>
<dbReference type="InterPro" id="IPR000700">
    <property type="entry name" value="PAS-assoc_C"/>
</dbReference>
<proteinExistence type="predicted"/>
<dbReference type="OrthoDB" id="1419493at2"/>
<dbReference type="Gene3D" id="2.10.70.100">
    <property type="match status" value="1"/>
</dbReference>
<dbReference type="STRING" id="416016.SAMN05443547_1565"/>
<dbReference type="InterPro" id="IPR001610">
    <property type="entry name" value="PAC"/>
</dbReference>
<dbReference type="Pfam" id="PF00989">
    <property type="entry name" value="PAS"/>
    <property type="match status" value="1"/>
</dbReference>
<dbReference type="NCBIfam" id="TIGR00229">
    <property type="entry name" value="sensory_box"/>
    <property type="match status" value="3"/>
</dbReference>
<dbReference type="InterPro" id="IPR035965">
    <property type="entry name" value="PAS-like_dom_sf"/>
</dbReference>
<dbReference type="InterPro" id="IPR013655">
    <property type="entry name" value="PAS_fold_3"/>
</dbReference>